<accession>A0ABV8EZX2</accession>
<evidence type="ECO:0000313" key="2">
    <source>
        <dbReference type="EMBL" id="MFC3981958.1"/>
    </source>
</evidence>
<dbReference type="InterPro" id="IPR011990">
    <property type="entry name" value="TPR-like_helical_dom_sf"/>
</dbReference>
<dbReference type="EMBL" id="JBHSBC010000016">
    <property type="protein sequence ID" value="MFC3981958.1"/>
    <property type="molecule type" value="Genomic_DNA"/>
</dbReference>
<evidence type="ECO:0000259" key="1">
    <source>
        <dbReference type="PROSITE" id="PS50943"/>
    </source>
</evidence>
<keyword evidence="3" id="KW-1185">Reference proteome</keyword>
<dbReference type="SUPFAM" id="SSF48452">
    <property type="entry name" value="TPR-like"/>
    <property type="match status" value="1"/>
</dbReference>
<feature type="domain" description="HTH cro/C1-type" evidence="1">
    <location>
        <begin position="12"/>
        <end position="72"/>
    </location>
</feature>
<dbReference type="InterPro" id="IPR010982">
    <property type="entry name" value="Lambda_DNA-bd_dom_sf"/>
</dbReference>
<dbReference type="Gene3D" id="1.10.260.40">
    <property type="entry name" value="lambda repressor-like DNA-binding domains"/>
    <property type="match status" value="1"/>
</dbReference>
<dbReference type="SUPFAM" id="SSF47413">
    <property type="entry name" value="lambda repressor-like DNA-binding domains"/>
    <property type="match status" value="1"/>
</dbReference>
<dbReference type="Proteomes" id="UP001595698">
    <property type="component" value="Unassembled WGS sequence"/>
</dbReference>
<dbReference type="InterPro" id="IPR001387">
    <property type="entry name" value="Cro/C1-type_HTH"/>
</dbReference>
<dbReference type="PROSITE" id="PS50943">
    <property type="entry name" value="HTH_CROC1"/>
    <property type="match status" value="1"/>
</dbReference>
<gene>
    <name evidence="2" type="ORF">ACFOYY_17585</name>
</gene>
<comment type="caution">
    <text evidence="2">The sequence shown here is derived from an EMBL/GenBank/DDBJ whole genome shotgun (WGS) entry which is preliminary data.</text>
</comment>
<organism evidence="2 3">
    <name type="scientific">Streptosporangium jomthongense</name>
    <dbReference type="NCBI Taxonomy" id="1193683"/>
    <lineage>
        <taxon>Bacteria</taxon>
        <taxon>Bacillati</taxon>
        <taxon>Actinomycetota</taxon>
        <taxon>Actinomycetes</taxon>
        <taxon>Streptosporangiales</taxon>
        <taxon>Streptosporangiaceae</taxon>
        <taxon>Streptosporangium</taxon>
    </lineage>
</organism>
<name>A0ABV8EZX2_9ACTN</name>
<dbReference type="CDD" id="cd00093">
    <property type="entry name" value="HTH_XRE"/>
    <property type="match status" value="1"/>
</dbReference>
<proteinExistence type="predicted"/>
<evidence type="ECO:0000313" key="3">
    <source>
        <dbReference type="Proteomes" id="UP001595698"/>
    </source>
</evidence>
<dbReference type="Gene3D" id="1.25.40.10">
    <property type="entry name" value="Tetratricopeptide repeat domain"/>
    <property type="match status" value="1"/>
</dbReference>
<protein>
    <submittedName>
        <fullName evidence="2">Helix-turn-helix domain-containing protein</fullName>
    </submittedName>
</protein>
<sequence length="442" mass="47901">MEIPDLPLPDLLKYLRNAARMTQAEEAERLCAHTGTCTLTRHEVGRWEQGRVRPDAWLPALAEVLGVDLDILERAPSKKRSAASYAGPSNDLGQESELLRRTFLRQGITLSGLPILHQGQNNRVIQALGVIANDRPGGVAEGIGDLVEHYALTLYALPPADVYDELFMVRSYASDVLDRTGPAPRRADLALAVGWLSHLLAVAACDMGEHATARVWCSDAERRSQEVGHPELAGWAILTKAMIAFYQGQPHQSAALAAQGQRTTSIGTVVHAKLASQEMRAAAMAGDANRMTHARRHSAKAITRLPVDAPTMGVFSIALTEDPPYTATSLLLVDRFSEAVTTTNRVIQTVYPSEVRQRGEHPSGYARSLLILGLAHAGLGRLDEAVAAGQTALASSRPAWPTMVLAGKLDKTLRTDFKDARQTADYHARYLEVTGGPAEDHV</sequence>
<reference evidence="3" key="1">
    <citation type="journal article" date="2019" name="Int. J. Syst. Evol. Microbiol.">
        <title>The Global Catalogue of Microorganisms (GCM) 10K type strain sequencing project: providing services to taxonomists for standard genome sequencing and annotation.</title>
        <authorList>
            <consortium name="The Broad Institute Genomics Platform"/>
            <consortium name="The Broad Institute Genome Sequencing Center for Infectious Disease"/>
            <person name="Wu L."/>
            <person name="Ma J."/>
        </authorList>
    </citation>
    <scope>NUCLEOTIDE SEQUENCE [LARGE SCALE GENOMIC DNA]</scope>
    <source>
        <strain evidence="3">TBRC 7912</strain>
    </source>
</reference>
<dbReference type="RefSeq" id="WP_352014525.1">
    <property type="nucleotide sequence ID" value="NZ_JBHSBC010000016.1"/>
</dbReference>